<dbReference type="InterPro" id="IPR016193">
    <property type="entry name" value="Cytidine_deaminase-like"/>
</dbReference>
<keyword evidence="2" id="KW-0501">Molybdenum cofactor biosynthesis</keyword>
<dbReference type="SUPFAM" id="SSF53927">
    <property type="entry name" value="Cytidine deaminase-like"/>
    <property type="match status" value="1"/>
</dbReference>
<dbReference type="PANTHER" id="PTHR30592:SF1">
    <property type="entry name" value="SULFUR CARRIER PROTEIN FDHD"/>
    <property type="match status" value="1"/>
</dbReference>
<dbReference type="Pfam" id="PF02634">
    <property type="entry name" value="FdhD-NarQ"/>
    <property type="match status" value="1"/>
</dbReference>
<gene>
    <name evidence="3" type="ORF">COT42_01080</name>
</gene>
<protein>
    <recommendedName>
        <fullName evidence="5">Sulfurtransferase FdhD</fullName>
    </recommendedName>
</protein>
<dbReference type="PANTHER" id="PTHR30592">
    <property type="entry name" value="FORMATE DEHYDROGENASE"/>
    <property type="match status" value="1"/>
</dbReference>
<evidence type="ECO:0008006" key="5">
    <source>
        <dbReference type="Google" id="ProtNLM"/>
    </source>
</evidence>
<reference evidence="3 4" key="1">
    <citation type="submission" date="2017-09" db="EMBL/GenBank/DDBJ databases">
        <title>Depth-based differentiation of microbial function through sediment-hosted aquifers and enrichment of novel symbionts in the deep terrestrial subsurface.</title>
        <authorList>
            <person name="Probst A.J."/>
            <person name="Ladd B."/>
            <person name="Jarett J.K."/>
            <person name="Geller-Mcgrath D.E."/>
            <person name="Sieber C.M."/>
            <person name="Emerson J.B."/>
            <person name="Anantharaman K."/>
            <person name="Thomas B.C."/>
            <person name="Malmstrom R."/>
            <person name="Stieglmeier M."/>
            <person name="Klingl A."/>
            <person name="Woyke T."/>
            <person name="Ryan C.M."/>
            <person name="Banfield J.F."/>
        </authorList>
    </citation>
    <scope>NUCLEOTIDE SEQUENCE [LARGE SCALE GENOMIC DNA]</scope>
    <source>
        <strain evidence="3">CG08_land_8_20_14_0_20_45_16</strain>
    </source>
</reference>
<organism evidence="3 4">
    <name type="scientific">Candidatus Saganbacteria bacterium CG08_land_8_20_14_0_20_45_16</name>
    <dbReference type="NCBI Taxonomy" id="2014293"/>
    <lineage>
        <taxon>Bacteria</taxon>
        <taxon>Bacillati</taxon>
        <taxon>Saganbacteria</taxon>
    </lineage>
</organism>
<proteinExistence type="predicted"/>
<accession>A0A2H0Y1E9</accession>
<dbReference type="GO" id="GO:0016783">
    <property type="term" value="F:sulfurtransferase activity"/>
    <property type="evidence" value="ECO:0007669"/>
    <property type="project" value="InterPro"/>
</dbReference>
<name>A0A2H0Y1E9_UNCSA</name>
<sequence>MHSAALCQEDKIVAFAEDIGRHNAVDKIVGEVILKGEETKDKFLLLFGRVSSEILIKAARLGVPLIVSRSAPTNMAIKLAKQLNITLAGFARGERLNLYTPI</sequence>
<dbReference type="EMBL" id="PEYM01000016">
    <property type="protein sequence ID" value="PIS31416.1"/>
    <property type="molecule type" value="Genomic_DNA"/>
</dbReference>
<dbReference type="Proteomes" id="UP000231343">
    <property type="component" value="Unassembled WGS sequence"/>
</dbReference>
<comment type="caution">
    <text evidence="3">The sequence shown here is derived from an EMBL/GenBank/DDBJ whole genome shotgun (WGS) entry which is preliminary data.</text>
</comment>
<evidence type="ECO:0000313" key="3">
    <source>
        <dbReference type="EMBL" id="PIS31416.1"/>
    </source>
</evidence>
<evidence type="ECO:0000313" key="4">
    <source>
        <dbReference type="Proteomes" id="UP000231343"/>
    </source>
</evidence>
<evidence type="ECO:0000256" key="2">
    <source>
        <dbReference type="ARBA" id="ARBA00023150"/>
    </source>
</evidence>
<evidence type="ECO:0000256" key="1">
    <source>
        <dbReference type="ARBA" id="ARBA00022490"/>
    </source>
</evidence>
<dbReference type="Gene3D" id="3.40.140.10">
    <property type="entry name" value="Cytidine Deaminase, domain 2"/>
    <property type="match status" value="1"/>
</dbReference>
<keyword evidence="1" id="KW-0963">Cytoplasm</keyword>
<dbReference type="AlphaFoldDB" id="A0A2H0Y1E9"/>
<dbReference type="GO" id="GO:0006777">
    <property type="term" value="P:Mo-molybdopterin cofactor biosynthetic process"/>
    <property type="evidence" value="ECO:0007669"/>
    <property type="project" value="UniProtKB-KW"/>
</dbReference>
<dbReference type="InterPro" id="IPR003786">
    <property type="entry name" value="FdhD"/>
</dbReference>